<evidence type="ECO:0000313" key="2">
    <source>
        <dbReference type="EMBL" id="BDV33652.1"/>
    </source>
</evidence>
<sequence length="131" mass="14104">MTMPRLNRHVAGPAALLALIVGLGLVGGTRSNRMTESLNDTIDASSLLSAVQNAPRELYNYAAPTQPASSVKPDSTYWSADEWRIAASAVEKLRSARNGQGAATASNANIVWQPPEEISSKSRNERETPRK</sequence>
<reference evidence="2 3" key="1">
    <citation type="journal article" date="2023" name="Int. J. Syst. Evol. Microbiol.">
        <title>Methylocystis iwaonis sp. nov., a type II methane-oxidizing bacterium from surface soil of a rice paddy field in Japan, and emended description of the genus Methylocystis (ex Whittenbury et al. 1970) Bowman et al. 1993.</title>
        <authorList>
            <person name="Kaise H."/>
            <person name="Sawadogo J.B."/>
            <person name="Alam M.S."/>
            <person name="Ueno C."/>
            <person name="Dianou D."/>
            <person name="Shinjo R."/>
            <person name="Asakawa S."/>
        </authorList>
    </citation>
    <scope>NUCLEOTIDE SEQUENCE [LARGE SCALE GENOMIC DNA]</scope>
    <source>
        <strain evidence="2 3">SS37A-Re</strain>
    </source>
</reference>
<keyword evidence="3" id="KW-1185">Reference proteome</keyword>
<accession>A0ABM8E700</accession>
<dbReference type="RefSeq" id="WP_281931144.1">
    <property type="nucleotide sequence ID" value="NZ_AP027142.1"/>
</dbReference>
<proteinExistence type="predicted"/>
<evidence type="ECO:0000313" key="3">
    <source>
        <dbReference type="Proteomes" id="UP001317629"/>
    </source>
</evidence>
<organism evidence="2 3">
    <name type="scientific">Methylocystis iwaonis</name>
    <dbReference type="NCBI Taxonomy" id="2885079"/>
    <lineage>
        <taxon>Bacteria</taxon>
        <taxon>Pseudomonadati</taxon>
        <taxon>Pseudomonadota</taxon>
        <taxon>Alphaproteobacteria</taxon>
        <taxon>Hyphomicrobiales</taxon>
        <taxon>Methylocystaceae</taxon>
        <taxon>Methylocystis</taxon>
    </lineage>
</organism>
<dbReference type="Proteomes" id="UP001317629">
    <property type="component" value="Chromosome"/>
</dbReference>
<name>A0ABM8E700_9HYPH</name>
<protein>
    <recommendedName>
        <fullName evidence="4">Transmembrane protein</fullName>
    </recommendedName>
</protein>
<gene>
    <name evidence="2" type="ORF">SS37A_11810</name>
</gene>
<feature type="region of interest" description="Disordered" evidence="1">
    <location>
        <begin position="96"/>
        <end position="131"/>
    </location>
</feature>
<feature type="compositionally biased region" description="Basic and acidic residues" evidence="1">
    <location>
        <begin position="118"/>
        <end position="131"/>
    </location>
</feature>
<dbReference type="EMBL" id="AP027142">
    <property type="protein sequence ID" value="BDV33652.1"/>
    <property type="molecule type" value="Genomic_DNA"/>
</dbReference>
<evidence type="ECO:0008006" key="4">
    <source>
        <dbReference type="Google" id="ProtNLM"/>
    </source>
</evidence>
<feature type="compositionally biased region" description="Polar residues" evidence="1">
    <location>
        <begin position="97"/>
        <end position="110"/>
    </location>
</feature>
<evidence type="ECO:0000256" key="1">
    <source>
        <dbReference type="SAM" id="MobiDB-lite"/>
    </source>
</evidence>